<keyword evidence="2" id="KW-0175">Coiled coil</keyword>
<protein>
    <submittedName>
        <fullName evidence="3">Uncharacterized protein</fullName>
    </submittedName>
</protein>
<dbReference type="InterPro" id="IPR004344">
    <property type="entry name" value="TTL/TTLL_fam"/>
</dbReference>
<evidence type="ECO:0000256" key="1">
    <source>
        <dbReference type="ARBA" id="ARBA00006820"/>
    </source>
</evidence>
<dbReference type="Pfam" id="PF03133">
    <property type="entry name" value="TTL"/>
    <property type="match status" value="1"/>
</dbReference>
<dbReference type="SUPFAM" id="SSF56059">
    <property type="entry name" value="Glutathione synthetase ATP-binding domain-like"/>
    <property type="match status" value="1"/>
</dbReference>
<organism evidence="3 4">
    <name type="scientific">Pristionchus mayeri</name>
    <dbReference type="NCBI Taxonomy" id="1317129"/>
    <lineage>
        <taxon>Eukaryota</taxon>
        <taxon>Metazoa</taxon>
        <taxon>Ecdysozoa</taxon>
        <taxon>Nematoda</taxon>
        <taxon>Chromadorea</taxon>
        <taxon>Rhabditida</taxon>
        <taxon>Rhabditina</taxon>
        <taxon>Diplogasteromorpha</taxon>
        <taxon>Diplogasteroidea</taxon>
        <taxon>Neodiplogasteridae</taxon>
        <taxon>Pristionchus</taxon>
    </lineage>
</organism>
<evidence type="ECO:0000313" key="3">
    <source>
        <dbReference type="EMBL" id="GMR59882.1"/>
    </source>
</evidence>
<gene>
    <name evidence="3" type="ORF">PMAYCL1PPCAC_30077</name>
</gene>
<dbReference type="AlphaFoldDB" id="A0AAN5DC65"/>
<dbReference type="PANTHER" id="PTHR47113:SF1">
    <property type="entry name" value="LD09343P"/>
    <property type="match status" value="1"/>
</dbReference>
<evidence type="ECO:0000313" key="4">
    <source>
        <dbReference type="Proteomes" id="UP001328107"/>
    </source>
</evidence>
<comment type="caution">
    <text evidence="3">The sequence shown here is derived from an EMBL/GenBank/DDBJ whole genome shotgun (WGS) entry which is preliminary data.</text>
</comment>
<dbReference type="Gene3D" id="3.30.470.20">
    <property type="entry name" value="ATP-grasp fold, B domain"/>
    <property type="match status" value="1"/>
</dbReference>
<comment type="similarity">
    <text evidence="1">Belongs to the tubulin--tyrosine ligase family.</text>
</comment>
<dbReference type="Proteomes" id="UP001328107">
    <property type="component" value="Unassembled WGS sequence"/>
</dbReference>
<name>A0AAN5DC65_9BILA</name>
<dbReference type="EMBL" id="BTRK01000006">
    <property type="protein sequence ID" value="GMR59882.1"/>
    <property type="molecule type" value="Genomic_DNA"/>
</dbReference>
<dbReference type="InterPro" id="IPR053317">
    <property type="entry name" value="Tubulin_polyglutamylase"/>
</dbReference>
<evidence type="ECO:0000256" key="2">
    <source>
        <dbReference type="SAM" id="Coils"/>
    </source>
</evidence>
<feature type="non-terminal residue" evidence="3">
    <location>
        <position position="1"/>
    </location>
</feature>
<dbReference type="PROSITE" id="PS51221">
    <property type="entry name" value="TTL"/>
    <property type="match status" value="1"/>
</dbReference>
<sequence>KHASEHPNLLWVQKDNAHRNIQITSLDEVNLNKTNSFVQKFIDNPLLIDNRKFDLGIYVVVTSLNPLRVYVYDDVLIRFCPKDYHPFDAADVDKYVVGDDYTPIWEIPSLMKLYNEGRYSMRETISAQLRKENKDASRIWKQLNEIIAEVFQSQQIKMAGSRQWRETDPKFFELSRFDFVVDEDLNVFVMEANMSPNLSSGHFKPNQLIYEQVLMSVLSLVGLANPLTETAVEEFGARARSSFPPVSDRDLAIAFPFCEQCEKDCRREERCSLCGSCLTGDSQLADALAELQREEHERRKMRRVKIQWREEGIKPYSRLDRLQSLWIDAKCKGDPAWC</sequence>
<proteinExistence type="inferred from homology"/>
<keyword evidence="4" id="KW-1185">Reference proteome</keyword>
<dbReference type="PANTHER" id="PTHR47113">
    <property type="entry name" value="LD09343P"/>
    <property type="match status" value="1"/>
</dbReference>
<reference evidence="4" key="1">
    <citation type="submission" date="2022-10" db="EMBL/GenBank/DDBJ databases">
        <title>Genome assembly of Pristionchus species.</title>
        <authorList>
            <person name="Yoshida K."/>
            <person name="Sommer R.J."/>
        </authorList>
    </citation>
    <scope>NUCLEOTIDE SEQUENCE [LARGE SCALE GENOMIC DNA]</scope>
    <source>
        <strain evidence="4">RS5460</strain>
    </source>
</reference>
<accession>A0AAN5DC65</accession>
<feature type="coiled-coil region" evidence="2">
    <location>
        <begin position="284"/>
        <end position="311"/>
    </location>
</feature>
<dbReference type="GO" id="GO:0019098">
    <property type="term" value="P:reproductive behavior"/>
    <property type="evidence" value="ECO:0007669"/>
    <property type="project" value="UniProtKB-ARBA"/>
</dbReference>